<dbReference type="Proteomes" id="UP000423645">
    <property type="component" value="Segment"/>
</dbReference>
<keyword evidence="2" id="KW-1185">Reference proteome</keyword>
<proteinExistence type="predicted"/>
<evidence type="ECO:0000313" key="2">
    <source>
        <dbReference type="Proteomes" id="UP000423645"/>
    </source>
</evidence>
<name>A0A649VL76_9CAUD</name>
<dbReference type="GeneID" id="77951898"/>
<protein>
    <submittedName>
        <fullName evidence="1">Uncharacterized protein</fullName>
    </submittedName>
</protein>
<reference evidence="1 2" key="1">
    <citation type="submission" date="2019-10" db="EMBL/GenBank/DDBJ databases">
        <authorList>
            <person name="Zack K.M."/>
            <person name="Garlena R.A."/>
            <person name="Russell D.A."/>
            <person name="Pope W.H."/>
            <person name="Jacobs-Sera D."/>
            <person name="Hatfull G.F."/>
        </authorList>
    </citation>
    <scope>NUCLEOTIDE SEQUENCE [LARGE SCALE GENOMIC DNA]</scope>
</reference>
<organism evidence="1 2">
    <name type="scientific">Gordonia phage Chidiebere</name>
    <dbReference type="NCBI Taxonomy" id="2656530"/>
    <lineage>
        <taxon>Viruses</taxon>
        <taxon>Duplodnaviria</taxon>
        <taxon>Heunggongvirae</taxon>
        <taxon>Uroviricota</taxon>
        <taxon>Caudoviricetes</taxon>
        <taxon>Chidieberevirus</taxon>
        <taxon>Chidieberevirus chidiebere</taxon>
    </lineage>
</organism>
<evidence type="ECO:0000313" key="1">
    <source>
        <dbReference type="EMBL" id="QGJ92944.1"/>
    </source>
</evidence>
<accession>A0A649VL76</accession>
<gene>
    <name evidence="1" type="primary">53</name>
    <name evidence="1" type="ORF">PBI_CHIDIEBERE_53</name>
</gene>
<dbReference type="EMBL" id="MN586022">
    <property type="protein sequence ID" value="QGJ92944.1"/>
    <property type="molecule type" value="Genomic_DNA"/>
</dbReference>
<sequence>MTAGGFYGGGHSTKSALDVAYWCQYNVSAFYGTNDLFIPPKSAVDGMYWPYQALQSALQNAGVEIPTEYSDLMAQLRLENLLITPAQAAYTRSALFINQGTLSLSLGDGRRIITEDNYRLSLRYMDANQNYNATFEYGALIPGVQYL</sequence>
<dbReference type="KEGG" id="vg:77951898"/>
<dbReference type="RefSeq" id="YP_010675571.1">
    <property type="nucleotide sequence ID" value="NC_071005.1"/>
</dbReference>